<dbReference type="InterPro" id="IPR048354">
    <property type="entry name" value="TOD1_MUCI70_glycTrfase_dom"/>
</dbReference>
<accession>A0A9W6CN55</accession>
<evidence type="ECO:0000259" key="3">
    <source>
        <dbReference type="Pfam" id="PF04765"/>
    </source>
</evidence>
<dbReference type="Proteomes" id="UP001245370">
    <property type="component" value="Unassembled WGS sequence"/>
</dbReference>
<evidence type="ECO:0000256" key="1">
    <source>
        <dbReference type="SAM" id="Coils"/>
    </source>
</evidence>
<evidence type="ECO:0000313" key="4">
    <source>
        <dbReference type="EMBL" id="GLI22314.1"/>
    </source>
</evidence>
<keyword evidence="7" id="KW-1185">Reference proteome</keyword>
<feature type="compositionally biased region" description="Polar residues" evidence="2">
    <location>
        <begin position="307"/>
        <end position="318"/>
    </location>
</feature>
<reference evidence="5 7" key="2">
    <citation type="submission" date="2023-07" db="EMBL/GenBank/DDBJ databases">
        <title>Genomic Encyclopedia of Type Strains, Phase IV (KMG-IV): sequencing the most valuable type-strain genomes for metagenomic binning, comparative biology and taxonomic classification.</title>
        <authorList>
            <person name="Goeker M."/>
        </authorList>
    </citation>
    <scope>NUCLEOTIDE SEQUENCE [LARGE SCALE GENOMIC DNA]</scope>
    <source>
        <strain evidence="5 7">DSM 338</strain>
    </source>
</reference>
<comment type="caution">
    <text evidence="4">The sequence shown here is derived from an EMBL/GenBank/DDBJ whole genome shotgun (WGS) entry which is preliminary data.</text>
</comment>
<feature type="domain" description="TOD1/MUCI70 glycosyltransferase-like" evidence="3">
    <location>
        <begin position="48"/>
        <end position="199"/>
    </location>
</feature>
<dbReference type="Pfam" id="PF04765">
    <property type="entry name" value="TOD1_MUCI70"/>
    <property type="match status" value="1"/>
</dbReference>
<gene>
    <name evidence="5" type="ORF">GGQ86_000340</name>
    <name evidence="4" type="ORF">XFLAVUS301_19880</name>
</gene>
<protein>
    <recommendedName>
        <fullName evidence="3">TOD1/MUCI70 glycosyltransferase-like domain-containing protein</fullName>
    </recommendedName>
</protein>
<keyword evidence="1" id="KW-0175">Coiled coil</keyword>
<evidence type="ECO:0000256" key="2">
    <source>
        <dbReference type="SAM" id="MobiDB-lite"/>
    </source>
</evidence>
<dbReference type="EMBL" id="JAVDPY010000001">
    <property type="protein sequence ID" value="MDR6331893.1"/>
    <property type="molecule type" value="Genomic_DNA"/>
</dbReference>
<organism evidence="4 6">
    <name type="scientific">Xanthobacter flavus</name>
    <dbReference type="NCBI Taxonomy" id="281"/>
    <lineage>
        <taxon>Bacteria</taxon>
        <taxon>Pseudomonadati</taxon>
        <taxon>Pseudomonadota</taxon>
        <taxon>Alphaproteobacteria</taxon>
        <taxon>Hyphomicrobiales</taxon>
        <taxon>Xanthobacteraceae</taxon>
        <taxon>Xanthobacter</taxon>
    </lineage>
</organism>
<dbReference type="GeneID" id="95762779"/>
<proteinExistence type="predicted"/>
<evidence type="ECO:0000313" key="6">
    <source>
        <dbReference type="Proteomes" id="UP001144397"/>
    </source>
</evidence>
<reference evidence="4" key="1">
    <citation type="submission" date="2022-12" db="EMBL/GenBank/DDBJ databases">
        <title>Reference genome sequencing for broad-spectrum identification of bacterial and archaeal isolates by mass spectrometry.</title>
        <authorList>
            <person name="Sekiguchi Y."/>
            <person name="Tourlousse D.M."/>
        </authorList>
    </citation>
    <scope>NUCLEOTIDE SEQUENCE</scope>
    <source>
        <strain evidence="4">301</strain>
    </source>
</reference>
<feature type="coiled-coil region" evidence="1">
    <location>
        <begin position="247"/>
        <end position="281"/>
    </location>
</feature>
<evidence type="ECO:0000313" key="7">
    <source>
        <dbReference type="Proteomes" id="UP001245370"/>
    </source>
</evidence>
<dbReference type="RefSeq" id="WP_281807360.1">
    <property type="nucleotide sequence ID" value="NZ_BSDO01000002.1"/>
</dbReference>
<feature type="region of interest" description="Disordered" evidence="2">
    <location>
        <begin position="281"/>
        <end position="335"/>
    </location>
</feature>
<name>A0A9W6CN55_XANFL</name>
<sequence length="335" mass="36967">MAEVSAPRACVYTCLIGGYEALNEQPMAAASGLDFLCFTDDPTLTSASWKLVPHSPAFPLDPVRSQRMVKLSPHDVLPGYDVSLYIDNSVILTVPPEEVIARYLPPGTPAAMPGHSFRASVRDEFMEVLRMGLDDGGRVLEQLNHYVMSDPAALDPAPFWSAIMLRRHHEPDVIAAMRLWLAQVLRYSRRDQLSGTYALRCTDLEMRRIEVDNLESWFHRWPVTEARDRGAFPFSPILSQVPAALLAEDWRRDRAALEARIEVLEQALAAAETGVIRLEASKAARPDSATSAESEPDCTPAPPISIPNGTRTSPTSGPVSWLARLAGRLSGRRNS</sequence>
<dbReference type="EMBL" id="BSDO01000002">
    <property type="protein sequence ID" value="GLI22314.1"/>
    <property type="molecule type" value="Genomic_DNA"/>
</dbReference>
<evidence type="ECO:0000313" key="5">
    <source>
        <dbReference type="EMBL" id="MDR6331893.1"/>
    </source>
</evidence>
<dbReference type="AlphaFoldDB" id="A0A9W6CN55"/>
<dbReference type="Proteomes" id="UP001144397">
    <property type="component" value="Unassembled WGS sequence"/>
</dbReference>